<dbReference type="InterPro" id="IPR057456">
    <property type="entry name" value="Znf_C17orf113"/>
</dbReference>
<dbReference type="Proteomes" id="UP000507470">
    <property type="component" value="Unassembled WGS sequence"/>
</dbReference>
<dbReference type="OrthoDB" id="6091699at2759"/>
<proteinExistence type="predicted"/>
<feature type="domain" description="C17orf113 probable zinc finger" evidence="2">
    <location>
        <begin position="1"/>
        <end position="47"/>
    </location>
</feature>
<dbReference type="EMBL" id="CACVKT020006306">
    <property type="protein sequence ID" value="CAC5400769.1"/>
    <property type="molecule type" value="Genomic_DNA"/>
</dbReference>
<dbReference type="PANTHER" id="PTHR46880:SF5">
    <property type="entry name" value="DUF4371 DOMAIN-CONTAINING PROTEIN"/>
    <property type="match status" value="1"/>
</dbReference>
<evidence type="ECO:0000259" key="1">
    <source>
        <dbReference type="Pfam" id="PF05699"/>
    </source>
</evidence>
<dbReference type="GO" id="GO:0046983">
    <property type="term" value="F:protein dimerization activity"/>
    <property type="evidence" value="ECO:0007669"/>
    <property type="project" value="InterPro"/>
</dbReference>
<keyword evidence="4" id="KW-1185">Reference proteome</keyword>
<organism evidence="3 4">
    <name type="scientific">Mytilus coruscus</name>
    <name type="common">Sea mussel</name>
    <dbReference type="NCBI Taxonomy" id="42192"/>
    <lineage>
        <taxon>Eukaryota</taxon>
        <taxon>Metazoa</taxon>
        <taxon>Spiralia</taxon>
        <taxon>Lophotrochozoa</taxon>
        <taxon>Mollusca</taxon>
        <taxon>Bivalvia</taxon>
        <taxon>Autobranchia</taxon>
        <taxon>Pteriomorphia</taxon>
        <taxon>Mytilida</taxon>
        <taxon>Mytiloidea</taxon>
        <taxon>Mytilidae</taxon>
        <taxon>Mytilinae</taxon>
        <taxon>Mytilus</taxon>
    </lineage>
</organism>
<evidence type="ECO:0000313" key="4">
    <source>
        <dbReference type="Proteomes" id="UP000507470"/>
    </source>
</evidence>
<protein>
    <recommendedName>
        <fullName evidence="5">HAT C-terminal dimerisation domain-containing protein</fullName>
    </recommendedName>
</protein>
<evidence type="ECO:0000313" key="3">
    <source>
        <dbReference type="EMBL" id="CAC5400769.1"/>
    </source>
</evidence>
<dbReference type="InterPro" id="IPR008906">
    <property type="entry name" value="HATC_C_dom"/>
</dbReference>
<dbReference type="SUPFAM" id="SSF53098">
    <property type="entry name" value="Ribonuclease H-like"/>
    <property type="match status" value="1"/>
</dbReference>
<dbReference type="Pfam" id="PF25431">
    <property type="entry name" value="zf-C17orf113"/>
    <property type="match status" value="1"/>
</dbReference>
<accession>A0A6J8CYZ1</accession>
<reference evidence="3 4" key="1">
    <citation type="submission" date="2020-06" db="EMBL/GenBank/DDBJ databases">
        <authorList>
            <person name="Li R."/>
            <person name="Bekaert M."/>
        </authorList>
    </citation>
    <scope>NUCLEOTIDE SEQUENCE [LARGE SCALE GENOMIC DNA]</scope>
    <source>
        <strain evidence="4">wild</strain>
    </source>
</reference>
<sequence length="554" mass="63017">MICQLCQKHSSVGVWSDIGCKTIRLDKIKEHEHCSEHLASVNRESEQENADKCNQKLNRNSRSAIKDALKVIFYLVEHNLSLDLFSSLVDLNIELGSCNLNNLKLAKNAKYTSWDIVSELLKLLSDEVRENLFNEMRKSPTYSLMVDEVMDIISHKHLAFCARYIDPECNIKNAFICDPFIDDGCAETITDKIKEELQSAKLPLSKMSAFDSDGAAVLSGRKNGVWTKLKESNPSLITNHCKDHRLALPCRDSYKNVKVVKRLDNTLDNLNKYYKYSCNHTKSLENVQKALGEPVLKVKKAKHHRWLSHGQAVRAIVTSYRAIIIVLESNTISGDPVGKPFTNRVPTYGVRLVGTLLMDCSIDVIKMDKFTSTVRDPFLTELIDNIETRFVDTDSMDNLALLDTSMLEEVPETYAVSEIMELSSHFAIDDDILLNEWTSFCELIADKSSHDRTIMASLKFLSNSNLGLITLYPNMIQLLSTAVVLPLSTAELERVFSQVKLVKCDHRNRMKQDTLQNILHVKLNCDKQCFNKLCDKVLDNFFSTKDRKIKFYLG</sequence>
<dbReference type="PANTHER" id="PTHR46880">
    <property type="entry name" value="RAS-ASSOCIATING DOMAIN-CONTAINING PROTEIN"/>
    <property type="match status" value="1"/>
</dbReference>
<evidence type="ECO:0008006" key="5">
    <source>
        <dbReference type="Google" id="ProtNLM"/>
    </source>
</evidence>
<dbReference type="AlphaFoldDB" id="A0A6J8CYZ1"/>
<evidence type="ECO:0000259" key="2">
    <source>
        <dbReference type="Pfam" id="PF25431"/>
    </source>
</evidence>
<feature type="domain" description="HAT C-terminal dimerisation" evidence="1">
    <location>
        <begin position="458"/>
        <end position="522"/>
    </location>
</feature>
<name>A0A6J8CYZ1_MYTCO</name>
<dbReference type="Pfam" id="PF05699">
    <property type="entry name" value="Dimer_Tnp_hAT"/>
    <property type="match status" value="1"/>
</dbReference>
<dbReference type="InterPro" id="IPR012337">
    <property type="entry name" value="RNaseH-like_sf"/>
</dbReference>
<gene>
    <name evidence="3" type="ORF">MCOR_34921</name>
</gene>